<keyword evidence="4" id="KW-1185">Reference proteome</keyword>
<feature type="transmembrane region" description="Helical" evidence="1">
    <location>
        <begin position="331"/>
        <end position="352"/>
    </location>
</feature>
<name>A0A926RWD8_9BACL</name>
<dbReference type="RefSeq" id="WP_191140099.1">
    <property type="nucleotide sequence ID" value="NZ_JACXAG020000002.1"/>
</dbReference>
<evidence type="ECO:0000313" key="4">
    <source>
        <dbReference type="Proteomes" id="UP000661691"/>
    </source>
</evidence>
<feature type="transmembrane region" description="Helical" evidence="1">
    <location>
        <begin position="372"/>
        <end position="396"/>
    </location>
</feature>
<comment type="caution">
    <text evidence="3">The sequence shown here is derived from an EMBL/GenBank/DDBJ whole genome shotgun (WGS) entry which is preliminary data.</text>
</comment>
<reference evidence="3" key="1">
    <citation type="submission" date="2020-09" db="EMBL/GenBank/DDBJ databases">
        <title>A novel bacterium of genus Hazenella, isolated from South China Sea.</title>
        <authorList>
            <person name="Huang H."/>
            <person name="Mo K."/>
            <person name="Hu Y."/>
        </authorList>
    </citation>
    <scope>NUCLEOTIDE SEQUENCE</scope>
    <source>
        <strain evidence="3">IB182357</strain>
    </source>
</reference>
<dbReference type="Pfam" id="PF07670">
    <property type="entry name" value="Gate"/>
    <property type="match status" value="1"/>
</dbReference>
<feature type="transmembrane region" description="Helical" evidence="1">
    <location>
        <begin position="153"/>
        <end position="173"/>
    </location>
</feature>
<accession>A0A926RWD8</accession>
<evidence type="ECO:0000259" key="2">
    <source>
        <dbReference type="Pfam" id="PF07670"/>
    </source>
</evidence>
<gene>
    <name evidence="3" type="primary">ylbJ</name>
    <name evidence="3" type="ORF">IC620_03410</name>
</gene>
<evidence type="ECO:0000256" key="1">
    <source>
        <dbReference type="SAM" id="Phobius"/>
    </source>
</evidence>
<dbReference type="AlphaFoldDB" id="A0A926RWD8"/>
<protein>
    <submittedName>
        <fullName evidence="3">Sporulation integral membrane protein YlbJ</fullName>
    </submittedName>
</protein>
<sequence length="415" mass="46305">MIQPLLRSQLKTILLAFVAFFIATILLMYPEQAFQSSLRGLTIWWDVVFPSLLPFFITAEMLMGFGAVHFLSVLLEPLMRPIFRVPGAGAFVMAVGLISGNPMGAKLTSRLREQGMVTREEGERLISFTSTAGPLFLFGAVSVGFFEKPSIGIILAIAHYSSSILVGMAMRFYRQDAPPSPSPPKREGWLLIRALSAMHRARIRDGRSLGQLLGQSVTSAIQTLLLIGGFIMMFSVLVQLIHFVGVTLILENIISSMLSFIHFPIELTDSILAGIFEITLGSQLASATVSSIPIVYALTIVSILIGWNGFSIHAQVASMISKTDIRYLPYLLARLFHGVLAGIITIIIYPLFDNRVTTLSPAMAIYQNQTNQLSQLFLFDILQWFTYITLLMWMIYQIQARHQKRIRSIKTIKIR</sequence>
<evidence type="ECO:0000313" key="3">
    <source>
        <dbReference type="EMBL" id="MBD1371401.1"/>
    </source>
</evidence>
<keyword evidence="1" id="KW-0472">Membrane</keyword>
<organism evidence="3 4">
    <name type="scientific">Polycladospora coralii</name>
    <dbReference type="NCBI Taxonomy" id="2771432"/>
    <lineage>
        <taxon>Bacteria</taxon>
        <taxon>Bacillati</taxon>
        <taxon>Bacillota</taxon>
        <taxon>Bacilli</taxon>
        <taxon>Bacillales</taxon>
        <taxon>Thermoactinomycetaceae</taxon>
        <taxon>Polycladospora</taxon>
    </lineage>
</organism>
<proteinExistence type="predicted"/>
<feature type="transmembrane region" description="Helical" evidence="1">
    <location>
        <begin position="224"/>
        <end position="250"/>
    </location>
</feature>
<feature type="domain" description="Nucleoside transporter/FeoB GTPase Gate" evidence="2">
    <location>
        <begin position="47"/>
        <end position="141"/>
    </location>
</feature>
<dbReference type="EMBL" id="JACXAH010000003">
    <property type="protein sequence ID" value="MBD1371401.1"/>
    <property type="molecule type" value="Genomic_DNA"/>
</dbReference>
<feature type="transmembrane region" description="Helical" evidence="1">
    <location>
        <begin position="288"/>
        <end position="310"/>
    </location>
</feature>
<feature type="transmembrane region" description="Helical" evidence="1">
    <location>
        <begin position="12"/>
        <end position="29"/>
    </location>
</feature>
<dbReference type="Proteomes" id="UP000661691">
    <property type="component" value="Unassembled WGS sequence"/>
</dbReference>
<keyword evidence="1" id="KW-0812">Transmembrane</keyword>
<dbReference type="InterPro" id="IPR014226">
    <property type="entry name" value="Spore_IM_YlbJ"/>
</dbReference>
<dbReference type="InterPro" id="IPR011642">
    <property type="entry name" value="Gate_dom"/>
</dbReference>
<keyword evidence="1" id="KW-1133">Transmembrane helix</keyword>
<feature type="transmembrane region" description="Helical" evidence="1">
    <location>
        <begin position="87"/>
        <end position="105"/>
    </location>
</feature>
<dbReference type="NCBIfam" id="TIGR02871">
    <property type="entry name" value="spore_ylbJ"/>
    <property type="match status" value="1"/>
</dbReference>
<feature type="transmembrane region" description="Helical" evidence="1">
    <location>
        <begin position="125"/>
        <end position="146"/>
    </location>
</feature>
<feature type="transmembrane region" description="Helical" evidence="1">
    <location>
        <begin position="49"/>
        <end position="75"/>
    </location>
</feature>